<dbReference type="InterPro" id="IPR012337">
    <property type="entry name" value="RNaseH-like_sf"/>
</dbReference>
<dbReference type="AlphaFoldDB" id="A0A1I0WY00"/>
<sequence length="209" mass="23540">MGKFYAVAKGKSGEGKIYDTWDKCKKDVIGFKGAIYKSFPTLLEAEDFLEAHGVKVNGNDFKNKEEKKSNEDRLEVYVDGSFNLSSKEYSYGLIALFNGNVIYEENGKRNDEAAAMRNVAGEVLGAIKAVEFAKNNGYKSISIYFDYQGIESWAKGTWKRNNFLTQGYNEFIKENLEEIDIKFIKVKGHSGDTYNDRADILAKKALGIV</sequence>
<keyword evidence="5" id="KW-0479">Metal-binding</keyword>
<proteinExistence type="inferred from homology"/>
<evidence type="ECO:0000256" key="1">
    <source>
        <dbReference type="ARBA" id="ARBA00000077"/>
    </source>
</evidence>
<evidence type="ECO:0000259" key="8">
    <source>
        <dbReference type="PROSITE" id="PS50879"/>
    </source>
</evidence>
<dbReference type="InterPro" id="IPR036397">
    <property type="entry name" value="RNaseH_sf"/>
</dbReference>
<protein>
    <recommendedName>
        <fullName evidence="3">ribonuclease H</fullName>
        <ecNumber evidence="3">3.1.26.4</ecNumber>
    </recommendedName>
</protein>
<reference evidence="9 10" key="1">
    <citation type="submission" date="2016-10" db="EMBL/GenBank/DDBJ databases">
        <authorList>
            <person name="de Groot N.N."/>
        </authorList>
    </citation>
    <scope>NUCLEOTIDE SEQUENCE [LARGE SCALE GENOMIC DNA]</scope>
    <source>
        <strain evidence="9 10">DSM 12271</strain>
    </source>
</reference>
<evidence type="ECO:0000256" key="2">
    <source>
        <dbReference type="ARBA" id="ARBA00005300"/>
    </source>
</evidence>
<dbReference type="PROSITE" id="PS50879">
    <property type="entry name" value="RNASE_H_1"/>
    <property type="match status" value="1"/>
</dbReference>
<dbReference type="PANTHER" id="PTHR10642">
    <property type="entry name" value="RIBONUCLEASE H1"/>
    <property type="match status" value="1"/>
</dbReference>
<dbReference type="RefSeq" id="WP_090039566.1">
    <property type="nucleotide sequence ID" value="NZ_FOKI01000006.1"/>
</dbReference>
<dbReference type="Gene3D" id="3.30.420.10">
    <property type="entry name" value="Ribonuclease H-like superfamily/Ribonuclease H"/>
    <property type="match status" value="1"/>
</dbReference>
<evidence type="ECO:0000256" key="5">
    <source>
        <dbReference type="ARBA" id="ARBA00022723"/>
    </source>
</evidence>
<dbReference type="STRING" id="84698.SAMN04488528_1006139"/>
<dbReference type="GO" id="GO:0043137">
    <property type="term" value="P:DNA replication, removal of RNA primer"/>
    <property type="evidence" value="ECO:0007669"/>
    <property type="project" value="TreeGrafter"/>
</dbReference>
<dbReference type="InterPro" id="IPR037056">
    <property type="entry name" value="RNase_H1_N_sf"/>
</dbReference>
<dbReference type="Gene3D" id="3.40.970.10">
    <property type="entry name" value="Ribonuclease H1, N-terminal domain"/>
    <property type="match status" value="1"/>
</dbReference>
<keyword evidence="4" id="KW-0540">Nuclease</keyword>
<dbReference type="PANTHER" id="PTHR10642:SF26">
    <property type="entry name" value="RIBONUCLEASE H1"/>
    <property type="match status" value="1"/>
</dbReference>
<dbReference type="GO" id="GO:0003676">
    <property type="term" value="F:nucleic acid binding"/>
    <property type="evidence" value="ECO:0007669"/>
    <property type="project" value="InterPro"/>
</dbReference>
<dbReference type="Pfam" id="PF01693">
    <property type="entry name" value="Cauli_VI"/>
    <property type="match status" value="1"/>
</dbReference>
<name>A0A1I0WY00_9CLOT</name>
<dbReference type="SUPFAM" id="SSF53098">
    <property type="entry name" value="Ribonuclease H-like"/>
    <property type="match status" value="1"/>
</dbReference>
<dbReference type="EC" id="3.1.26.4" evidence="3"/>
<comment type="catalytic activity">
    <reaction evidence="1">
        <text>Endonucleolytic cleavage to 5'-phosphomonoester.</text>
        <dbReference type="EC" id="3.1.26.4"/>
    </reaction>
</comment>
<feature type="domain" description="RNase H type-1" evidence="8">
    <location>
        <begin position="70"/>
        <end position="207"/>
    </location>
</feature>
<dbReference type="CDD" id="cd09277">
    <property type="entry name" value="RNase_HI_bacteria_like"/>
    <property type="match status" value="1"/>
</dbReference>
<gene>
    <name evidence="9" type="ORF">SAMN04488528_1006139</name>
</gene>
<dbReference type="Proteomes" id="UP000198619">
    <property type="component" value="Unassembled WGS sequence"/>
</dbReference>
<keyword evidence="7" id="KW-0378">Hydrolase</keyword>
<dbReference type="EMBL" id="FOKI01000006">
    <property type="protein sequence ID" value="SFA93277.1"/>
    <property type="molecule type" value="Genomic_DNA"/>
</dbReference>
<keyword evidence="10" id="KW-1185">Reference proteome</keyword>
<evidence type="ECO:0000256" key="6">
    <source>
        <dbReference type="ARBA" id="ARBA00022759"/>
    </source>
</evidence>
<dbReference type="Pfam" id="PF00075">
    <property type="entry name" value="RNase_H"/>
    <property type="match status" value="1"/>
</dbReference>
<dbReference type="GO" id="GO:0004523">
    <property type="term" value="F:RNA-DNA hybrid ribonuclease activity"/>
    <property type="evidence" value="ECO:0007669"/>
    <property type="project" value="UniProtKB-EC"/>
</dbReference>
<dbReference type="InterPro" id="IPR009027">
    <property type="entry name" value="Ribosomal_bL9/RNase_H1_N"/>
</dbReference>
<accession>A0A1I0WY00</accession>
<comment type="similarity">
    <text evidence="2">Belongs to the RNase H family.</text>
</comment>
<evidence type="ECO:0000313" key="9">
    <source>
        <dbReference type="EMBL" id="SFA93277.1"/>
    </source>
</evidence>
<dbReference type="InterPro" id="IPR050092">
    <property type="entry name" value="RNase_H"/>
</dbReference>
<dbReference type="InterPro" id="IPR002156">
    <property type="entry name" value="RNaseH_domain"/>
</dbReference>
<evidence type="ECO:0000256" key="7">
    <source>
        <dbReference type="ARBA" id="ARBA00022801"/>
    </source>
</evidence>
<dbReference type="InterPro" id="IPR011320">
    <property type="entry name" value="RNase_H1_N"/>
</dbReference>
<dbReference type="GO" id="GO:0046872">
    <property type="term" value="F:metal ion binding"/>
    <property type="evidence" value="ECO:0007669"/>
    <property type="project" value="UniProtKB-KW"/>
</dbReference>
<dbReference type="SUPFAM" id="SSF55658">
    <property type="entry name" value="L9 N-domain-like"/>
    <property type="match status" value="1"/>
</dbReference>
<keyword evidence="6" id="KW-0255">Endonuclease</keyword>
<dbReference type="OrthoDB" id="9811552at2"/>
<evidence type="ECO:0000313" key="10">
    <source>
        <dbReference type="Proteomes" id="UP000198619"/>
    </source>
</evidence>
<evidence type="ECO:0000256" key="4">
    <source>
        <dbReference type="ARBA" id="ARBA00022722"/>
    </source>
</evidence>
<organism evidence="9 10">
    <name type="scientific">Clostridium frigidicarnis</name>
    <dbReference type="NCBI Taxonomy" id="84698"/>
    <lineage>
        <taxon>Bacteria</taxon>
        <taxon>Bacillati</taxon>
        <taxon>Bacillota</taxon>
        <taxon>Clostridia</taxon>
        <taxon>Eubacteriales</taxon>
        <taxon>Clostridiaceae</taxon>
        <taxon>Clostridium</taxon>
    </lineage>
</organism>
<evidence type="ECO:0000256" key="3">
    <source>
        <dbReference type="ARBA" id="ARBA00012180"/>
    </source>
</evidence>